<gene>
    <name evidence="7" type="ORF">FHR80_002947</name>
</gene>
<evidence type="ECO:0000256" key="4">
    <source>
        <dbReference type="PROSITE-ProRule" id="PRU01248"/>
    </source>
</evidence>
<dbReference type="InterPro" id="IPR058717">
    <property type="entry name" value="Phage_L5_Integrase_N"/>
</dbReference>
<keyword evidence="3" id="KW-0233">DNA recombination</keyword>
<feature type="domain" description="Core-binding (CB)" evidence="6">
    <location>
        <begin position="55"/>
        <end position="136"/>
    </location>
</feature>
<protein>
    <submittedName>
        <fullName evidence="7">Integrase</fullName>
    </submittedName>
</protein>
<evidence type="ECO:0000313" key="7">
    <source>
        <dbReference type="EMBL" id="MBB2924019.1"/>
    </source>
</evidence>
<reference evidence="7 8" key="1">
    <citation type="submission" date="2020-08" db="EMBL/GenBank/DDBJ databases">
        <title>The Agave Microbiome: Exploring the role of microbial communities in plant adaptations to desert environments.</title>
        <authorList>
            <person name="Partida-Martinez L.P."/>
        </authorList>
    </citation>
    <scope>NUCLEOTIDE SEQUENCE [LARGE SCALE GENOMIC DNA]</scope>
    <source>
        <strain evidence="7 8">RAS26</strain>
    </source>
</reference>
<dbReference type="Pfam" id="PF26003">
    <property type="entry name" value="Integrase_N_phage"/>
    <property type="match status" value="1"/>
</dbReference>
<dbReference type="InterPro" id="IPR013762">
    <property type="entry name" value="Integrase-like_cat_sf"/>
</dbReference>
<evidence type="ECO:0000256" key="2">
    <source>
        <dbReference type="ARBA" id="ARBA00023125"/>
    </source>
</evidence>
<name>A0A7W4UHN3_9CELL</name>
<dbReference type="PANTHER" id="PTHR30349:SF64">
    <property type="entry name" value="PROPHAGE INTEGRASE INTD-RELATED"/>
    <property type="match status" value="1"/>
</dbReference>
<dbReference type="InterPro" id="IPR011010">
    <property type="entry name" value="DNA_brk_join_enz"/>
</dbReference>
<evidence type="ECO:0000256" key="1">
    <source>
        <dbReference type="ARBA" id="ARBA00008857"/>
    </source>
</evidence>
<dbReference type="InterPro" id="IPR010998">
    <property type="entry name" value="Integrase_recombinase_N"/>
</dbReference>
<dbReference type="SUPFAM" id="SSF56349">
    <property type="entry name" value="DNA breaking-rejoining enzymes"/>
    <property type="match status" value="1"/>
</dbReference>
<comment type="similarity">
    <text evidence="1">Belongs to the 'phage' integrase family.</text>
</comment>
<dbReference type="RefSeq" id="WP_183296819.1">
    <property type="nucleotide sequence ID" value="NZ_JACHVX010000004.1"/>
</dbReference>
<dbReference type="Gene3D" id="1.10.443.10">
    <property type="entry name" value="Intergrase catalytic core"/>
    <property type="match status" value="1"/>
</dbReference>
<dbReference type="Pfam" id="PF00589">
    <property type="entry name" value="Phage_integrase"/>
    <property type="match status" value="1"/>
</dbReference>
<dbReference type="AlphaFoldDB" id="A0A7W4UHN3"/>
<sequence>MSVVKLPNGRWRAKLKSGRVDVASKAFDTRREAVAWLARERAALAGGVDPRAGRERVRALVIRWLQIRRTTVAGKTYRSDQDLLRLMPTSMLALQASAVSGREVARSFETLLASGLAEGSVRRYRASLSSFFGWCVREKMIAANPATGVPVPRQSHVVDEMDPFTESMLEDAHAAWSQASLHLADILLVLAWTGLRWGEARAMRVEDVMQVPTPGLMVRRSQPEGQALKATKGRASRRVPLANRVLPIVLRLADGKASSDLLFTTASGAQLHRTAVVRSVRWAETSRGRRVHDLRHTAACLWLARGVDPGTVQAWMGHESIATTNRYLHFMGTGADLAGLERLNIDPGGTRGARPETPRGWER</sequence>
<dbReference type="InterPro" id="IPR044068">
    <property type="entry name" value="CB"/>
</dbReference>
<dbReference type="GO" id="GO:0003677">
    <property type="term" value="F:DNA binding"/>
    <property type="evidence" value="ECO:0007669"/>
    <property type="project" value="UniProtKB-UniRule"/>
</dbReference>
<dbReference type="PROSITE" id="PS51898">
    <property type="entry name" value="TYR_RECOMBINASE"/>
    <property type="match status" value="1"/>
</dbReference>
<evidence type="ECO:0000259" key="5">
    <source>
        <dbReference type="PROSITE" id="PS51898"/>
    </source>
</evidence>
<dbReference type="EMBL" id="JACHVX010000004">
    <property type="protein sequence ID" value="MBB2924019.1"/>
    <property type="molecule type" value="Genomic_DNA"/>
</dbReference>
<dbReference type="GO" id="GO:0006310">
    <property type="term" value="P:DNA recombination"/>
    <property type="evidence" value="ECO:0007669"/>
    <property type="project" value="UniProtKB-KW"/>
</dbReference>
<dbReference type="InterPro" id="IPR050090">
    <property type="entry name" value="Tyrosine_recombinase_XerCD"/>
</dbReference>
<keyword evidence="2 4" id="KW-0238">DNA-binding</keyword>
<dbReference type="Gene3D" id="1.10.150.130">
    <property type="match status" value="1"/>
</dbReference>
<dbReference type="PROSITE" id="PS51900">
    <property type="entry name" value="CB"/>
    <property type="match status" value="1"/>
</dbReference>
<proteinExistence type="inferred from homology"/>
<evidence type="ECO:0000256" key="3">
    <source>
        <dbReference type="ARBA" id="ARBA00023172"/>
    </source>
</evidence>
<reference evidence="7 8" key="2">
    <citation type="submission" date="2020-08" db="EMBL/GenBank/DDBJ databases">
        <authorList>
            <person name="Partida-Martinez L."/>
            <person name="Huntemann M."/>
            <person name="Clum A."/>
            <person name="Wang J."/>
            <person name="Palaniappan K."/>
            <person name="Ritter S."/>
            <person name="Chen I.-M."/>
            <person name="Stamatis D."/>
            <person name="Reddy T."/>
            <person name="O'Malley R."/>
            <person name="Daum C."/>
            <person name="Shapiro N."/>
            <person name="Ivanova N."/>
            <person name="Kyrpides N."/>
            <person name="Woyke T."/>
        </authorList>
    </citation>
    <scope>NUCLEOTIDE SEQUENCE [LARGE SCALE GENOMIC DNA]</scope>
    <source>
        <strain evidence="7 8">RAS26</strain>
    </source>
</reference>
<dbReference type="GO" id="GO:0015074">
    <property type="term" value="P:DNA integration"/>
    <property type="evidence" value="ECO:0007669"/>
    <property type="project" value="InterPro"/>
</dbReference>
<evidence type="ECO:0000313" key="8">
    <source>
        <dbReference type="Proteomes" id="UP000518206"/>
    </source>
</evidence>
<organism evidence="7 8">
    <name type="scientific">Cellulomonas cellasea</name>
    <dbReference type="NCBI Taxonomy" id="43670"/>
    <lineage>
        <taxon>Bacteria</taxon>
        <taxon>Bacillati</taxon>
        <taxon>Actinomycetota</taxon>
        <taxon>Actinomycetes</taxon>
        <taxon>Micrococcales</taxon>
        <taxon>Cellulomonadaceae</taxon>
        <taxon>Cellulomonas</taxon>
    </lineage>
</organism>
<comment type="caution">
    <text evidence="7">The sequence shown here is derived from an EMBL/GenBank/DDBJ whole genome shotgun (WGS) entry which is preliminary data.</text>
</comment>
<dbReference type="InterPro" id="IPR002104">
    <property type="entry name" value="Integrase_catalytic"/>
</dbReference>
<feature type="domain" description="Tyr recombinase" evidence="5">
    <location>
        <begin position="151"/>
        <end position="342"/>
    </location>
</feature>
<dbReference type="PANTHER" id="PTHR30349">
    <property type="entry name" value="PHAGE INTEGRASE-RELATED"/>
    <property type="match status" value="1"/>
</dbReference>
<accession>A0A7W4UHN3</accession>
<evidence type="ECO:0000259" key="6">
    <source>
        <dbReference type="PROSITE" id="PS51900"/>
    </source>
</evidence>
<dbReference type="Proteomes" id="UP000518206">
    <property type="component" value="Unassembled WGS sequence"/>
</dbReference>